<dbReference type="HOGENOM" id="CLU_024840_3_0_5"/>
<evidence type="ECO:0000313" key="4">
    <source>
        <dbReference type="Proteomes" id="UP000006512"/>
    </source>
</evidence>
<dbReference type="Proteomes" id="UP000006512">
    <property type="component" value="Unassembled WGS sequence"/>
</dbReference>
<keyword evidence="2" id="KW-0808">Transferase</keyword>
<keyword evidence="4" id="KW-1185">Reference proteome</keyword>
<accession>F4QSG9</accession>
<dbReference type="eggNOG" id="COG1565">
    <property type="taxonomic scope" value="Bacteria"/>
</dbReference>
<gene>
    <name evidence="3" type="ORF">ABI_41120</name>
</gene>
<protein>
    <submittedName>
        <fullName evidence="3">Uncharacterized protein</fullName>
    </submittedName>
</protein>
<dbReference type="InterPro" id="IPR003788">
    <property type="entry name" value="NDUFAF7"/>
</dbReference>
<dbReference type="AlphaFoldDB" id="F4QSG9"/>
<dbReference type="OrthoDB" id="9794208at2"/>
<proteinExistence type="predicted"/>
<dbReference type="RefSeq" id="WP_006274884.1">
    <property type="nucleotide sequence ID" value="NZ_GL883080.1"/>
</dbReference>
<dbReference type="Gene3D" id="3.40.50.12710">
    <property type="match status" value="1"/>
</dbReference>
<dbReference type="InterPro" id="IPR038375">
    <property type="entry name" value="NDUFAF7_sf"/>
</dbReference>
<evidence type="ECO:0000256" key="1">
    <source>
        <dbReference type="ARBA" id="ARBA00022603"/>
    </source>
</evidence>
<keyword evidence="1" id="KW-0489">Methyltransferase</keyword>
<reference evidence="4" key="1">
    <citation type="submission" date="2011-03" db="EMBL/GenBank/DDBJ databases">
        <title>Draft genome sequence of Brevundimonas diminuta.</title>
        <authorList>
            <person name="Brown P.J.B."/>
            <person name="Buechlein A."/>
            <person name="Hemmerich C."/>
            <person name="Brun Y.V."/>
        </authorList>
    </citation>
    <scope>NUCLEOTIDE SEQUENCE [LARGE SCALE GENOMIC DNA]</scope>
    <source>
        <strain evidence="4">C19</strain>
    </source>
</reference>
<organism evidence="3 4">
    <name type="scientific">Asticcacaulis biprosthecium C19</name>
    <dbReference type="NCBI Taxonomy" id="715226"/>
    <lineage>
        <taxon>Bacteria</taxon>
        <taxon>Pseudomonadati</taxon>
        <taxon>Pseudomonadota</taxon>
        <taxon>Alphaproteobacteria</taxon>
        <taxon>Caulobacterales</taxon>
        <taxon>Caulobacteraceae</taxon>
        <taxon>Asticcacaulis</taxon>
    </lineage>
</organism>
<dbReference type="GO" id="GO:0035243">
    <property type="term" value="F:protein-arginine omega-N symmetric methyltransferase activity"/>
    <property type="evidence" value="ECO:0007669"/>
    <property type="project" value="TreeGrafter"/>
</dbReference>
<dbReference type="PANTHER" id="PTHR12049:SF7">
    <property type="entry name" value="PROTEIN ARGININE METHYLTRANSFERASE NDUFAF7, MITOCHONDRIAL"/>
    <property type="match status" value="1"/>
</dbReference>
<dbReference type="SUPFAM" id="SSF53335">
    <property type="entry name" value="S-adenosyl-L-methionine-dependent methyltransferases"/>
    <property type="match status" value="1"/>
</dbReference>
<dbReference type="GO" id="GO:0032259">
    <property type="term" value="P:methylation"/>
    <property type="evidence" value="ECO:0007669"/>
    <property type="project" value="UniProtKB-KW"/>
</dbReference>
<dbReference type="STRING" id="715226.ABI_41120"/>
<evidence type="ECO:0000313" key="3">
    <source>
        <dbReference type="EMBL" id="EGF89689.1"/>
    </source>
</evidence>
<evidence type="ECO:0000256" key="2">
    <source>
        <dbReference type="ARBA" id="ARBA00022679"/>
    </source>
</evidence>
<sequence>MSLRDRLIEQITLEGPMNVADYMARCLFDPQDGYYTCHVRIGADGDFLTAPMVSQMFGEMIGVWVAQMWLALGSPPAFRLVEIGGGDGTLMSDILRVAKRVPGLSDAAQVTMVEPSPRLRASQEQTISQAVFVPDVNALATDLPVIVIANEVLDCLPARQFVRTDNGWAEKCVGVIDGHLAFGLVPTEYTPQLDAEPGQTIEISAAQQHFAAQLTSLLKASTGAALLVDYGRDQPEAGDTLQALHNHRKTDPLAAPGDHDLTVWADFPAIAQICNTSVKFSTIKTQSAFLQALGMAARFNALCEAHPTEAEKLQRQYDRLTAPDQMGDLFKVVGMAWPASLPLFALED</sequence>
<name>F4QSG9_9CAUL</name>
<dbReference type="EMBL" id="GL883080">
    <property type="protein sequence ID" value="EGF89689.1"/>
    <property type="molecule type" value="Genomic_DNA"/>
</dbReference>
<dbReference type="Pfam" id="PF02636">
    <property type="entry name" value="Methyltransf_28"/>
    <property type="match status" value="1"/>
</dbReference>
<dbReference type="InterPro" id="IPR029063">
    <property type="entry name" value="SAM-dependent_MTases_sf"/>
</dbReference>
<dbReference type="PANTHER" id="PTHR12049">
    <property type="entry name" value="PROTEIN ARGININE METHYLTRANSFERASE NDUFAF7, MITOCHONDRIAL"/>
    <property type="match status" value="1"/>
</dbReference>